<dbReference type="AlphaFoldDB" id="A0A2M8W6R8"/>
<accession>A0A2M8W6R8</accession>
<dbReference type="InterPro" id="IPR010499">
    <property type="entry name" value="AraC_E-bd"/>
</dbReference>
<protein>
    <submittedName>
        <fullName evidence="2">GyrI-like small molecule binding protein</fullName>
    </submittedName>
</protein>
<feature type="domain" description="AraC effector-binding" evidence="1">
    <location>
        <begin position="12"/>
        <end position="178"/>
    </location>
</feature>
<organism evidence="2 3">
    <name type="scientific">Luteimicrobium subarcticum</name>
    <dbReference type="NCBI Taxonomy" id="620910"/>
    <lineage>
        <taxon>Bacteria</taxon>
        <taxon>Bacillati</taxon>
        <taxon>Actinomycetota</taxon>
        <taxon>Actinomycetes</taxon>
        <taxon>Micrococcales</taxon>
        <taxon>Luteimicrobium</taxon>
    </lineage>
</organism>
<sequence>MSTYSTAGAPPGTYRVDERAALPYVYLSRTVPMAGLNELAHEMGRVVGDALDAGLALAGPPLLRYRVIDMERALVVEAGVPVLGPDPGTGSLSAPDGLELGEIPAGRYLTVVHVGHPDSLEAATGAFLGYAASQGLTFDAAPGDDGEVWGSRIEWYLTDPRDEPDMDRWETELAFRLAD</sequence>
<dbReference type="SUPFAM" id="SSF55136">
    <property type="entry name" value="Probable bacterial effector-binding domain"/>
    <property type="match status" value="1"/>
</dbReference>
<dbReference type="OrthoDB" id="64208at2"/>
<dbReference type="SMART" id="SM00871">
    <property type="entry name" value="AraC_E_bind"/>
    <property type="match status" value="1"/>
</dbReference>
<evidence type="ECO:0000313" key="2">
    <source>
        <dbReference type="EMBL" id="PJI86623.1"/>
    </source>
</evidence>
<gene>
    <name evidence="2" type="ORF">CLV34_2543</name>
</gene>
<dbReference type="InterPro" id="IPR011256">
    <property type="entry name" value="Reg_factor_effector_dom_sf"/>
</dbReference>
<dbReference type="InterPro" id="IPR029442">
    <property type="entry name" value="GyrI-like"/>
</dbReference>
<evidence type="ECO:0000259" key="1">
    <source>
        <dbReference type="SMART" id="SM00871"/>
    </source>
</evidence>
<name>A0A2M8W6R8_9MICO</name>
<dbReference type="Pfam" id="PF06445">
    <property type="entry name" value="GyrI-like"/>
    <property type="match status" value="1"/>
</dbReference>
<proteinExistence type="predicted"/>
<comment type="caution">
    <text evidence="2">The sequence shown here is derived from an EMBL/GenBank/DDBJ whole genome shotgun (WGS) entry which is preliminary data.</text>
</comment>
<dbReference type="Gene3D" id="3.20.80.10">
    <property type="entry name" value="Regulatory factor, effector binding domain"/>
    <property type="match status" value="1"/>
</dbReference>
<dbReference type="EMBL" id="PGTZ01000010">
    <property type="protein sequence ID" value="PJI86623.1"/>
    <property type="molecule type" value="Genomic_DNA"/>
</dbReference>
<evidence type="ECO:0000313" key="3">
    <source>
        <dbReference type="Proteomes" id="UP000231586"/>
    </source>
</evidence>
<keyword evidence="3" id="KW-1185">Reference proteome</keyword>
<dbReference type="RefSeq" id="WP_100350662.1">
    <property type="nucleotide sequence ID" value="NZ_PGTZ01000010.1"/>
</dbReference>
<dbReference type="Proteomes" id="UP000231586">
    <property type="component" value="Unassembled WGS sequence"/>
</dbReference>
<reference evidence="2 3" key="1">
    <citation type="submission" date="2017-11" db="EMBL/GenBank/DDBJ databases">
        <title>Genomic Encyclopedia of Archaeal and Bacterial Type Strains, Phase II (KMG-II): From Individual Species to Whole Genera.</title>
        <authorList>
            <person name="Goeker M."/>
        </authorList>
    </citation>
    <scope>NUCLEOTIDE SEQUENCE [LARGE SCALE GENOMIC DNA]</scope>
    <source>
        <strain evidence="2 3">DSM 22413</strain>
    </source>
</reference>